<feature type="compositionally biased region" description="Polar residues" evidence="1">
    <location>
        <begin position="59"/>
        <end position="68"/>
    </location>
</feature>
<name>A0ABD6HBQ4_AGRVI</name>
<evidence type="ECO:0000313" key="4">
    <source>
        <dbReference type="Proteomes" id="UP000179454"/>
    </source>
</evidence>
<comment type="caution">
    <text evidence="3">The sequence shown here is derived from an EMBL/GenBank/DDBJ whole genome shotgun (WGS) entry which is preliminary data.</text>
</comment>
<keyword evidence="4" id="KW-1185">Reference proteome</keyword>
<evidence type="ECO:0000313" key="2">
    <source>
        <dbReference type="EMBL" id="MUO43888.1"/>
    </source>
</evidence>
<feature type="region of interest" description="Disordered" evidence="1">
    <location>
        <begin position="47"/>
        <end position="68"/>
    </location>
</feature>
<protein>
    <submittedName>
        <fullName evidence="3">Uncharacterized protein</fullName>
    </submittedName>
</protein>
<feature type="region of interest" description="Disordered" evidence="1">
    <location>
        <begin position="146"/>
        <end position="182"/>
    </location>
</feature>
<dbReference type="EMBL" id="MBFA02000014">
    <property type="protein sequence ID" value="MUP12034.1"/>
    <property type="molecule type" value="Genomic_DNA"/>
</dbReference>
<reference evidence="4 5" key="1">
    <citation type="submission" date="2019-11" db="EMBL/GenBank/DDBJ databases">
        <title>Whole-genome sequencing of Allorhizobium vitis.</title>
        <authorList>
            <person name="Gan H.M."/>
            <person name="Savka M.A."/>
        </authorList>
    </citation>
    <scope>NUCLEOTIDE SEQUENCE [LARGE SCALE GENOMIC DNA]</scope>
    <source>
        <strain evidence="3 5">RF2/1</strain>
        <strain evidence="2 4">T1/7</strain>
    </source>
</reference>
<evidence type="ECO:0000313" key="5">
    <source>
        <dbReference type="Proteomes" id="UP000179536"/>
    </source>
</evidence>
<feature type="compositionally biased region" description="Basic and acidic residues" evidence="1">
    <location>
        <begin position="146"/>
        <end position="172"/>
    </location>
</feature>
<dbReference type="AlphaFoldDB" id="A0ABD6HBQ4"/>
<evidence type="ECO:0000313" key="3">
    <source>
        <dbReference type="EMBL" id="MUP12034.1"/>
    </source>
</evidence>
<dbReference type="Proteomes" id="UP000179536">
    <property type="component" value="Unassembled WGS sequence"/>
</dbReference>
<dbReference type="RefSeq" id="WP_041696426.1">
    <property type="nucleotide sequence ID" value="NZ_MBFA02000014.1"/>
</dbReference>
<sequence length="182" mass="20008">MPLLLGIPLVEWLLGGTALGAAGWLYYRPGGTKDQLVDALSKPSAVQMSEQADEAASTDLDQTSATDACSTCVPPECRNLIEKMRNKRDAFIKEMRKYDPDADAIGGHTFMAGGVLKTTKPGGHYIEIRDLQRGLKNDLEAYNRNKCYDRNPTDGDKSIRKQAEQIRSEDVKPPPGMDVIPL</sequence>
<dbReference type="EMBL" id="MBFE02000014">
    <property type="protein sequence ID" value="MUO43888.1"/>
    <property type="molecule type" value="Genomic_DNA"/>
</dbReference>
<accession>A0ABD6HBQ4</accession>
<organism evidence="3 5">
    <name type="scientific">Agrobacterium vitis</name>
    <name type="common">Rhizobium vitis</name>
    <dbReference type="NCBI Taxonomy" id="373"/>
    <lineage>
        <taxon>Bacteria</taxon>
        <taxon>Pseudomonadati</taxon>
        <taxon>Pseudomonadota</taxon>
        <taxon>Alphaproteobacteria</taxon>
        <taxon>Hyphomicrobiales</taxon>
        <taxon>Rhizobiaceae</taxon>
        <taxon>Rhizobium/Agrobacterium group</taxon>
        <taxon>Agrobacterium</taxon>
    </lineage>
</organism>
<proteinExistence type="predicted"/>
<dbReference type="Proteomes" id="UP000179454">
    <property type="component" value="Unassembled WGS sequence"/>
</dbReference>
<gene>
    <name evidence="3" type="ORF">BBK91_019415</name>
    <name evidence="2" type="ORF">BBL17_019115</name>
</gene>
<evidence type="ECO:0000256" key="1">
    <source>
        <dbReference type="SAM" id="MobiDB-lite"/>
    </source>
</evidence>